<dbReference type="AlphaFoldDB" id="A0A162PKM2"/>
<sequence length="82" mass="8880">MRATFAIVTLLAASVSAFFDGPCTDTECASPNQPTLNCEENGMVCVPFPVVSVEGRKGCACSINICFYLKTRRFLLVHTKST</sequence>
<feature type="chain" id="PRO_5007838606" evidence="1">
    <location>
        <begin position="18"/>
        <end position="82"/>
    </location>
</feature>
<organism evidence="2 3">
    <name type="scientific">Colletotrichum incanum</name>
    <name type="common">Soybean anthracnose fungus</name>
    <dbReference type="NCBI Taxonomy" id="1573173"/>
    <lineage>
        <taxon>Eukaryota</taxon>
        <taxon>Fungi</taxon>
        <taxon>Dikarya</taxon>
        <taxon>Ascomycota</taxon>
        <taxon>Pezizomycotina</taxon>
        <taxon>Sordariomycetes</taxon>
        <taxon>Hypocreomycetidae</taxon>
        <taxon>Glomerellales</taxon>
        <taxon>Glomerellaceae</taxon>
        <taxon>Colletotrichum</taxon>
        <taxon>Colletotrichum spaethianum species complex</taxon>
    </lineage>
</organism>
<keyword evidence="3" id="KW-1185">Reference proteome</keyword>
<feature type="signal peptide" evidence="1">
    <location>
        <begin position="1"/>
        <end position="17"/>
    </location>
</feature>
<accession>A0A162PKM2</accession>
<evidence type="ECO:0000313" key="2">
    <source>
        <dbReference type="EMBL" id="KZL87261.1"/>
    </source>
</evidence>
<proteinExistence type="predicted"/>
<evidence type="ECO:0000256" key="1">
    <source>
        <dbReference type="SAM" id="SignalP"/>
    </source>
</evidence>
<protein>
    <submittedName>
        <fullName evidence="2">Ec87 protein</fullName>
    </submittedName>
</protein>
<evidence type="ECO:0000313" key="3">
    <source>
        <dbReference type="Proteomes" id="UP000076584"/>
    </source>
</evidence>
<dbReference type="EMBL" id="LFIW01000315">
    <property type="protein sequence ID" value="KZL87261.1"/>
    <property type="molecule type" value="Genomic_DNA"/>
</dbReference>
<comment type="caution">
    <text evidence="2">The sequence shown here is derived from an EMBL/GenBank/DDBJ whole genome shotgun (WGS) entry which is preliminary data.</text>
</comment>
<dbReference type="Proteomes" id="UP000076584">
    <property type="component" value="Unassembled WGS sequence"/>
</dbReference>
<gene>
    <name evidence="2" type="ORF">CI238_12694</name>
</gene>
<name>A0A162PKM2_COLIC</name>
<reference evidence="2 3" key="1">
    <citation type="submission" date="2015-06" db="EMBL/GenBank/DDBJ databases">
        <title>Survival trade-offs in plant roots during colonization by closely related pathogenic and mutualistic fungi.</title>
        <authorList>
            <person name="Hacquard S."/>
            <person name="Kracher B."/>
            <person name="Hiruma K."/>
            <person name="Weinman A."/>
            <person name="Muench P."/>
            <person name="Garrido Oter R."/>
            <person name="Ver Loren van Themaat E."/>
            <person name="Dallerey J.-F."/>
            <person name="Damm U."/>
            <person name="Henrissat B."/>
            <person name="Lespinet O."/>
            <person name="Thon M."/>
            <person name="Kemen E."/>
            <person name="McHardy A.C."/>
            <person name="Schulze-Lefert P."/>
            <person name="O'Connell R.J."/>
        </authorList>
    </citation>
    <scope>NUCLEOTIDE SEQUENCE [LARGE SCALE GENOMIC DNA]</scope>
    <source>
        <strain evidence="2 3">MAFF 238704</strain>
    </source>
</reference>
<keyword evidence="1" id="KW-0732">Signal</keyword>